<evidence type="ECO:0000256" key="5">
    <source>
        <dbReference type="PROSITE-ProRule" id="PRU00723"/>
    </source>
</evidence>
<dbReference type="OrthoDB" id="410307at2759"/>
<dbReference type="SMART" id="SM00356">
    <property type="entry name" value="ZnF_C3H1"/>
    <property type="match status" value="2"/>
</dbReference>
<evidence type="ECO:0000313" key="8">
    <source>
        <dbReference type="Proteomes" id="UP000193944"/>
    </source>
</evidence>
<feature type="domain" description="C3H1-type" evidence="6">
    <location>
        <begin position="38"/>
        <end position="66"/>
    </location>
</feature>
<feature type="non-terminal residue" evidence="7">
    <location>
        <position position="1"/>
    </location>
</feature>
<dbReference type="InterPro" id="IPR000571">
    <property type="entry name" value="Znf_CCCH"/>
</dbReference>
<keyword evidence="8" id="KW-1185">Reference proteome</keyword>
<protein>
    <recommendedName>
        <fullName evidence="6">C3H1-type domain-containing protein</fullName>
    </recommendedName>
</protein>
<dbReference type="InterPro" id="IPR045877">
    <property type="entry name" value="ZFP36-like"/>
</dbReference>
<dbReference type="SUPFAM" id="SSF90229">
    <property type="entry name" value="CCCH zinc finger"/>
    <property type="match status" value="2"/>
</dbReference>
<accession>A0A1Y1XDU2</accession>
<evidence type="ECO:0000256" key="1">
    <source>
        <dbReference type="ARBA" id="ARBA00022723"/>
    </source>
</evidence>
<dbReference type="GO" id="GO:0003729">
    <property type="term" value="F:mRNA binding"/>
    <property type="evidence" value="ECO:0007669"/>
    <property type="project" value="InterPro"/>
</dbReference>
<dbReference type="FunFam" id="4.10.1000.10:FF:000001">
    <property type="entry name" value="zinc finger CCCH domain-containing protein 15-like"/>
    <property type="match status" value="1"/>
</dbReference>
<dbReference type="PANTHER" id="PTHR12547">
    <property type="entry name" value="CCCH ZINC FINGER/TIS11-RELATED"/>
    <property type="match status" value="1"/>
</dbReference>
<reference evidence="7 8" key="1">
    <citation type="submission" date="2016-08" db="EMBL/GenBank/DDBJ databases">
        <title>A Parts List for Fungal Cellulosomes Revealed by Comparative Genomics.</title>
        <authorList>
            <consortium name="DOE Joint Genome Institute"/>
            <person name="Haitjema C.H."/>
            <person name="Gilmore S.P."/>
            <person name="Henske J.K."/>
            <person name="Solomon K.V."/>
            <person name="De Groot R."/>
            <person name="Kuo A."/>
            <person name="Mondo S.J."/>
            <person name="Salamov A.A."/>
            <person name="Labutti K."/>
            <person name="Zhao Z."/>
            <person name="Chiniquy J."/>
            <person name="Barry K."/>
            <person name="Brewer H.M."/>
            <person name="Purvine S.O."/>
            <person name="Wright A.T."/>
            <person name="Boxma B."/>
            <person name="Van Alen T."/>
            <person name="Hackstein J.H."/>
            <person name="Baker S.E."/>
            <person name="Grigoriev I.V."/>
            <person name="O'Malley M.A."/>
        </authorList>
    </citation>
    <scope>NUCLEOTIDE SEQUENCE [LARGE SCALE GENOMIC DNA]</scope>
    <source>
        <strain evidence="7 8">S4</strain>
    </source>
</reference>
<feature type="domain" description="C3H1-type" evidence="6">
    <location>
        <begin position="1"/>
        <end position="28"/>
    </location>
</feature>
<dbReference type="InterPro" id="IPR036855">
    <property type="entry name" value="Znf_CCCH_sf"/>
</dbReference>
<keyword evidence="1 5" id="KW-0479">Metal-binding</keyword>
<dbReference type="PROSITE" id="PS50103">
    <property type="entry name" value="ZF_C3H1"/>
    <property type="match status" value="2"/>
</dbReference>
<feature type="zinc finger region" description="C3H1-type" evidence="5">
    <location>
        <begin position="1"/>
        <end position="28"/>
    </location>
</feature>
<keyword evidence="3 5" id="KW-0863">Zinc-finger</keyword>
<evidence type="ECO:0000313" key="7">
    <source>
        <dbReference type="EMBL" id="ORX83544.1"/>
    </source>
</evidence>
<dbReference type="Proteomes" id="UP000193944">
    <property type="component" value="Unassembled WGS sequence"/>
</dbReference>
<sequence length="89" mass="10786">YKTEFCRSFEETGYCRYKEKCQFAHSLEELRPVERHPKYRTEMCKTFWEQGTCPYGKRCCFIHSFKDDIKSEELISNKILESKINKLSK</sequence>
<dbReference type="EMBL" id="MCFG01000071">
    <property type="protein sequence ID" value="ORX83544.1"/>
    <property type="molecule type" value="Genomic_DNA"/>
</dbReference>
<dbReference type="STRING" id="1754192.A0A1Y1XDU2"/>
<dbReference type="AlphaFoldDB" id="A0A1Y1XDU2"/>
<dbReference type="FunFam" id="4.10.1000.10:FF:000002">
    <property type="entry name" value="Zinc finger protein 36, C3H1 type-like 1"/>
    <property type="match status" value="1"/>
</dbReference>
<evidence type="ECO:0000256" key="4">
    <source>
        <dbReference type="ARBA" id="ARBA00022833"/>
    </source>
</evidence>
<reference evidence="7 8" key="2">
    <citation type="submission" date="2016-08" db="EMBL/GenBank/DDBJ databases">
        <title>Pervasive Adenine N6-methylation of Active Genes in Fungi.</title>
        <authorList>
            <consortium name="DOE Joint Genome Institute"/>
            <person name="Mondo S.J."/>
            <person name="Dannebaum R.O."/>
            <person name="Kuo R.C."/>
            <person name="Labutti K."/>
            <person name="Haridas S."/>
            <person name="Kuo A."/>
            <person name="Salamov A."/>
            <person name="Ahrendt S.R."/>
            <person name="Lipzen A."/>
            <person name="Sullivan W."/>
            <person name="Andreopoulos W.B."/>
            <person name="Clum A."/>
            <person name="Lindquist E."/>
            <person name="Daum C."/>
            <person name="Ramamoorthy G.K."/>
            <person name="Gryganskyi A."/>
            <person name="Culley D."/>
            <person name="Magnuson J.K."/>
            <person name="James T.Y."/>
            <person name="O'Malley M.A."/>
            <person name="Stajich J.E."/>
            <person name="Spatafora J.W."/>
            <person name="Visel A."/>
            <person name="Grigoriev I.V."/>
        </authorList>
    </citation>
    <scope>NUCLEOTIDE SEQUENCE [LARGE SCALE GENOMIC DNA]</scope>
    <source>
        <strain evidence="7 8">S4</strain>
    </source>
</reference>
<keyword evidence="4 5" id="KW-0862">Zinc</keyword>
<evidence type="ECO:0000259" key="6">
    <source>
        <dbReference type="PROSITE" id="PS50103"/>
    </source>
</evidence>
<dbReference type="Pfam" id="PF00642">
    <property type="entry name" value="zf-CCCH"/>
    <property type="match status" value="2"/>
</dbReference>
<organism evidence="7 8">
    <name type="scientific">Anaeromyces robustus</name>
    <dbReference type="NCBI Taxonomy" id="1754192"/>
    <lineage>
        <taxon>Eukaryota</taxon>
        <taxon>Fungi</taxon>
        <taxon>Fungi incertae sedis</taxon>
        <taxon>Chytridiomycota</taxon>
        <taxon>Chytridiomycota incertae sedis</taxon>
        <taxon>Neocallimastigomycetes</taxon>
        <taxon>Neocallimastigales</taxon>
        <taxon>Neocallimastigaceae</taxon>
        <taxon>Anaeromyces</taxon>
    </lineage>
</organism>
<evidence type="ECO:0000256" key="2">
    <source>
        <dbReference type="ARBA" id="ARBA00022737"/>
    </source>
</evidence>
<comment type="caution">
    <text evidence="7">The sequence shown here is derived from an EMBL/GenBank/DDBJ whole genome shotgun (WGS) entry which is preliminary data.</text>
</comment>
<dbReference type="PANTHER" id="PTHR12547:SF18">
    <property type="entry name" value="PROTEIN TIS11"/>
    <property type="match status" value="1"/>
</dbReference>
<keyword evidence="2" id="KW-0677">Repeat</keyword>
<evidence type="ECO:0000256" key="3">
    <source>
        <dbReference type="ARBA" id="ARBA00022771"/>
    </source>
</evidence>
<feature type="zinc finger region" description="C3H1-type" evidence="5">
    <location>
        <begin position="38"/>
        <end position="66"/>
    </location>
</feature>
<gene>
    <name evidence="7" type="ORF">BCR32DRAFT_201695</name>
</gene>
<dbReference type="GO" id="GO:0008270">
    <property type="term" value="F:zinc ion binding"/>
    <property type="evidence" value="ECO:0007669"/>
    <property type="project" value="UniProtKB-KW"/>
</dbReference>
<dbReference type="Gene3D" id="4.10.1000.10">
    <property type="entry name" value="Zinc finger, CCCH-type"/>
    <property type="match status" value="2"/>
</dbReference>
<name>A0A1Y1XDU2_9FUNG</name>
<proteinExistence type="predicted"/>